<dbReference type="RefSeq" id="XP_052131945.1">
    <property type="nucleotide sequence ID" value="XM_052275985.1"/>
</dbReference>
<gene>
    <name evidence="2" type="primary">LOC127751839</name>
</gene>
<organism evidence="1 2">
    <name type="scientific">Frankliniella occidentalis</name>
    <name type="common">Western flower thrips</name>
    <name type="synonym">Euthrips occidentalis</name>
    <dbReference type="NCBI Taxonomy" id="133901"/>
    <lineage>
        <taxon>Eukaryota</taxon>
        <taxon>Metazoa</taxon>
        <taxon>Ecdysozoa</taxon>
        <taxon>Arthropoda</taxon>
        <taxon>Hexapoda</taxon>
        <taxon>Insecta</taxon>
        <taxon>Pterygota</taxon>
        <taxon>Neoptera</taxon>
        <taxon>Paraneoptera</taxon>
        <taxon>Thysanoptera</taxon>
        <taxon>Terebrantia</taxon>
        <taxon>Thripoidea</taxon>
        <taxon>Thripidae</taxon>
        <taxon>Frankliniella</taxon>
    </lineage>
</organism>
<evidence type="ECO:0000313" key="2">
    <source>
        <dbReference type="RefSeq" id="XP_052131945.1"/>
    </source>
</evidence>
<evidence type="ECO:0000313" key="1">
    <source>
        <dbReference type="Proteomes" id="UP000504606"/>
    </source>
</evidence>
<sequence>MISNIFHVRFVIAIVYYGASRGSMPVSRKMSIRGNIAPKDYLRRMNHLAQVPRCSLPSMSSGRQSIILKDPFLSAAAFLMVDSLPCNKSTSSSYALRCQCP</sequence>
<proteinExistence type="predicted"/>
<keyword evidence="1" id="KW-1185">Reference proteome</keyword>
<name>A0A9C6X9X8_FRAOC</name>
<dbReference type="KEGG" id="foc:127751839"/>
<dbReference type="Proteomes" id="UP000504606">
    <property type="component" value="Unplaced"/>
</dbReference>
<accession>A0A9C6X9X8</accession>
<dbReference type="GeneID" id="127751839"/>
<reference evidence="2" key="1">
    <citation type="submission" date="2025-08" db="UniProtKB">
        <authorList>
            <consortium name="RefSeq"/>
        </authorList>
    </citation>
    <scope>IDENTIFICATION</scope>
    <source>
        <tissue evidence="2">Whole organism</tissue>
    </source>
</reference>
<protein>
    <submittedName>
        <fullName evidence="2">Uncharacterized protein LOC127751839 isoform X1</fullName>
    </submittedName>
</protein>
<dbReference type="AlphaFoldDB" id="A0A9C6X9X8"/>